<dbReference type="PANTHER" id="PTHR10039">
    <property type="entry name" value="AMELOGENIN"/>
    <property type="match status" value="1"/>
</dbReference>
<keyword evidence="2" id="KW-0040">ANK repeat</keyword>
<dbReference type="EMBL" id="JAPDHF010000017">
    <property type="protein sequence ID" value="KAJ4007424.1"/>
    <property type="molecule type" value="Genomic_DNA"/>
</dbReference>
<dbReference type="Pfam" id="PF12796">
    <property type="entry name" value="Ank_2"/>
    <property type="match status" value="1"/>
</dbReference>
<dbReference type="PROSITE" id="PS50088">
    <property type="entry name" value="ANK_REPEAT"/>
    <property type="match status" value="1"/>
</dbReference>
<dbReference type="PROSITE" id="PS50837">
    <property type="entry name" value="NACHT"/>
    <property type="match status" value="1"/>
</dbReference>
<evidence type="ECO:0000256" key="3">
    <source>
        <dbReference type="SAM" id="MobiDB-lite"/>
    </source>
</evidence>
<dbReference type="InterPro" id="IPR036770">
    <property type="entry name" value="Ankyrin_rpt-contain_sf"/>
</dbReference>
<evidence type="ECO:0000256" key="2">
    <source>
        <dbReference type="PROSITE-ProRule" id="PRU00023"/>
    </source>
</evidence>
<dbReference type="AlphaFoldDB" id="A0A9W8U7D7"/>
<evidence type="ECO:0000313" key="5">
    <source>
        <dbReference type="EMBL" id="KAJ4007424.1"/>
    </source>
</evidence>
<sequence>MNASLPQSSSSAGQNQTHGASDPVFEQAVAKFRKRLTKAQADAFVNCTIHDVKDQIRDIQNRHGSQRRLKNMVRLSKFVEGMSQLGKVVEVFLNLDNSVALIWTASTWIDSLDSLLDVYERLGDVLPDLTRYPEIYKSYSHVLTHLQGYYCDILEFHSNALDVFSRSGWKILFHSAWKTFKTLFDPILKSLERHRIMLSEEKLTAVMEEVQAQSLANQKKLDGVHRETQRYSQCIQDKLDRLDKELQDQAQKDAKRDLIAHQNHVQQQYRIVESKLDAPNCYEDFEIASRKRFQSSSGNWFLSHPLISEWLDWNSDDHRRIYLSGIPGAGKTILTSSIISHLKDRQSEVANTKESFSLLFFYFKHQQPEKRSLVSLLLSLLFQLVGQDESLLDHVFHSCSSAEPKHVRSLEEVSRQSSIALNSQARCFVIIDGLDESAEAPEVLEWFASNISNHGNSPSSSASNVRLFISGQRDGILEPRMSDYPTISLEEIPGHDQDIKDFAATMATKIRDKFSLDSETADQIVARVTSQTGGMFLYAKVVLTNLFNQISKYDLKQEMKTDTFPSDLKEAYERAVIRVLRNSNPFERDAAKNILGMIMCACRPLHWREVQSKFCIDPKNGEVDIDRQLVLGCKQLCGSLVDISYLEPDRSEPGEEIVDFVHSTAKGYLEETKEISQSLENAKMALFCADYMVSRPLIPCIPKVEIQDHATKGYYAFQDYAVRFWWQHVQKTVATPPDSDTELFKTVLRSAHRSLIEAGQLKDIQIFDDSPDGIRQLSSTMEKVPDNLRDWDSSEIYEIRTASIREAVESLFIQPDKPVDSVLSLYGPWRYKCLKPWCHNFSNGFGHARILEVHIGQHELPFTCDIQGCPATIVGFATNTEREDHRARCHENEDHPLFPEAKQHVAGSADDKHTLKAATKRGDLDIVKTVLEKDDLKRLLDFALTTAIKSGHLHLLQYLIQLQPQDFTQQYWLPRLLREATQHRKLDLVAFLCNEDLFSRGGSKFISASLRYSARMTPFPKSIVALLLRKAIRNDVYLGLRAAIREENITGVGFFAENIDSTDLQKSLEYAAEIGNLPCLDALLASSKVKPEALNLAGPQLFRIACTHGHLAIVKRLVALNVDIDTTDRVENNPLHSASRGGHDAVVKFLLEEGADVDAKDKKGKTPLQLAIENGHHGTERLLRESGRLDQDDSGHALSDTN</sequence>
<dbReference type="PANTHER" id="PTHR10039:SF14">
    <property type="entry name" value="NACHT DOMAIN-CONTAINING PROTEIN"/>
    <property type="match status" value="1"/>
</dbReference>
<protein>
    <recommendedName>
        <fullName evidence="4">NACHT domain-containing protein</fullName>
    </recommendedName>
</protein>
<dbReference type="InterPro" id="IPR002110">
    <property type="entry name" value="Ankyrin_rpt"/>
</dbReference>
<dbReference type="InterPro" id="IPR056884">
    <property type="entry name" value="NPHP3-like_N"/>
</dbReference>
<dbReference type="Pfam" id="PF24883">
    <property type="entry name" value="NPHP3_N"/>
    <property type="match status" value="1"/>
</dbReference>
<evidence type="ECO:0000259" key="4">
    <source>
        <dbReference type="PROSITE" id="PS50837"/>
    </source>
</evidence>
<dbReference type="InterPro" id="IPR007111">
    <property type="entry name" value="NACHT_NTPase"/>
</dbReference>
<accession>A0A9W8U7D7</accession>
<proteinExistence type="predicted"/>
<dbReference type="Gene3D" id="3.40.50.300">
    <property type="entry name" value="P-loop containing nucleotide triphosphate hydrolases"/>
    <property type="match status" value="1"/>
</dbReference>
<keyword evidence="6" id="KW-1185">Reference proteome</keyword>
<dbReference type="InterPro" id="IPR027417">
    <property type="entry name" value="P-loop_NTPase"/>
</dbReference>
<dbReference type="SUPFAM" id="SSF52540">
    <property type="entry name" value="P-loop containing nucleoside triphosphate hydrolases"/>
    <property type="match status" value="1"/>
</dbReference>
<feature type="region of interest" description="Disordered" evidence="3">
    <location>
        <begin position="1"/>
        <end position="20"/>
    </location>
</feature>
<evidence type="ECO:0000313" key="6">
    <source>
        <dbReference type="Proteomes" id="UP001152130"/>
    </source>
</evidence>
<name>A0A9W8U7D7_9HYPO</name>
<dbReference type="SMART" id="SM00248">
    <property type="entry name" value="ANK"/>
    <property type="match status" value="6"/>
</dbReference>
<feature type="repeat" description="ANK" evidence="2">
    <location>
        <begin position="1130"/>
        <end position="1162"/>
    </location>
</feature>
<dbReference type="Gene3D" id="1.25.40.20">
    <property type="entry name" value="Ankyrin repeat-containing domain"/>
    <property type="match status" value="1"/>
</dbReference>
<gene>
    <name evidence="5" type="ORF">NW766_010109</name>
</gene>
<feature type="compositionally biased region" description="Polar residues" evidence="3">
    <location>
        <begin position="1"/>
        <end position="19"/>
    </location>
</feature>
<dbReference type="Proteomes" id="UP001152130">
    <property type="component" value="Unassembled WGS sequence"/>
</dbReference>
<feature type="region of interest" description="Disordered" evidence="3">
    <location>
        <begin position="1174"/>
        <end position="1202"/>
    </location>
</feature>
<reference evidence="5" key="1">
    <citation type="submission" date="2022-10" db="EMBL/GenBank/DDBJ databases">
        <title>Fusarium specimens isolated from Avocado Roots.</title>
        <authorList>
            <person name="Stajich J."/>
            <person name="Roper C."/>
            <person name="Heimlech-Rivalta G."/>
        </authorList>
    </citation>
    <scope>NUCLEOTIDE SEQUENCE</scope>
    <source>
        <strain evidence="5">CF00143</strain>
    </source>
</reference>
<dbReference type="SUPFAM" id="SSF48403">
    <property type="entry name" value="Ankyrin repeat"/>
    <property type="match status" value="1"/>
</dbReference>
<evidence type="ECO:0000256" key="1">
    <source>
        <dbReference type="ARBA" id="ARBA00022737"/>
    </source>
</evidence>
<keyword evidence="1" id="KW-0677">Repeat</keyword>
<feature type="domain" description="NACHT" evidence="4">
    <location>
        <begin position="319"/>
        <end position="436"/>
    </location>
</feature>
<feature type="compositionally biased region" description="Basic and acidic residues" evidence="3">
    <location>
        <begin position="1174"/>
        <end position="1195"/>
    </location>
</feature>
<organism evidence="5 6">
    <name type="scientific">Fusarium irregulare</name>
    <dbReference type="NCBI Taxonomy" id="2494466"/>
    <lineage>
        <taxon>Eukaryota</taxon>
        <taxon>Fungi</taxon>
        <taxon>Dikarya</taxon>
        <taxon>Ascomycota</taxon>
        <taxon>Pezizomycotina</taxon>
        <taxon>Sordariomycetes</taxon>
        <taxon>Hypocreomycetidae</taxon>
        <taxon>Hypocreales</taxon>
        <taxon>Nectriaceae</taxon>
        <taxon>Fusarium</taxon>
        <taxon>Fusarium incarnatum-equiseti species complex</taxon>
    </lineage>
</organism>
<comment type="caution">
    <text evidence="5">The sequence shown here is derived from an EMBL/GenBank/DDBJ whole genome shotgun (WGS) entry which is preliminary data.</text>
</comment>
<dbReference type="PROSITE" id="PS50297">
    <property type="entry name" value="ANK_REP_REGION"/>
    <property type="match status" value="1"/>
</dbReference>